<dbReference type="GO" id="GO:0006006">
    <property type="term" value="P:glucose metabolic process"/>
    <property type="evidence" value="ECO:0007669"/>
    <property type="project" value="TreeGrafter"/>
</dbReference>
<evidence type="ECO:0000256" key="9">
    <source>
        <dbReference type="ARBA" id="ARBA00022679"/>
    </source>
</evidence>
<name>A0A4D9ECA7_9SAUR</name>
<keyword evidence="11" id="KW-0547">Nucleotide-binding</keyword>
<feature type="domain" description="GDPGP1-like C-terminal" evidence="13">
    <location>
        <begin position="336"/>
        <end position="459"/>
    </location>
</feature>
<accession>A0A4D9ECA7</accession>
<evidence type="ECO:0000256" key="2">
    <source>
        <dbReference type="ARBA" id="ARBA00003049"/>
    </source>
</evidence>
<dbReference type="PANTHER" id="PTHR20884:SF8">
    <property type="entry name" value="GDP-D-GLUCOSE PHOSPHORYLASE 1"/>
    <property type="match status" value="1"/>
</dbReference>
<keyword evidence="8" id="KW-0344">Guanine-nucleotide releasing factor</keyword>
<evidence type="ECO:0000256" key="1">
    <source>
        <dbReference type="ARBA" id="ARBA00000063"/>
    </source>
</evidence>
<dbReference type="EMBL" id="QXTE01000140">
    <property type="protein sequence ID" value="TFK04320.1"/>
    <property type="molecule type" value="Genomic_DNA"/>
</dbReference>
<dbReference type="AlphaFoldDB" id="A0A4D9ECA7"/>
<sequence>MLSSTFEQSSILLYTGLRPELGLQEAPESLLAKRWDRSGRPAGRSAEDAACRGALSRCCCSSNMAASLGASQALHETLGLPSQEQPECRAVSCWEDFVYGEEDFVLCGVGWWRSRSEGPASRTMSRFDRALQSGWEERMKLGLFRYHLGELQTRILPGNLRFVAQLNIQRGLERRKPQDIQSVRQKFDPQQFHFSKIKPGEILFHMVRDPTPHPPSRGCSRFQGGPLESKLPGTPDCILVVINVSPLEFGHVLFIPDPALCLPQILTQELLRFGLESVLLSAHPGFRIGFNSLGAFASVNHLHLHGFYLDWELLIETAPGEPLCPTLNFHFLGGVPAPGFLFYSEGEGLGALAHSVCRVTDYLVDKEIAHNVFVTRGTAPGEPSHSETRSGIRVLIWPRRSCFGSKGEAAFNVALCELAGHLPIKTAEDFQSLTETAAIHIIQRYLLPEPQLSQLRGQLVTLLTE</sequence>
<dbReference type="STRING" id="55544.A0A4D9ECA7"/>
<dbReference type="InterPro" id="IPR058866">
    <property type="entry name" value="GDPGP1_N"/>
</dbReference>
<evidence type="ECO:0000256" key="12">
    <source>
        <dbReference type="ARBA" id="ARBA00022801"/>
    </source>
</evidence>
<comment type="function">
    <text evidence="2">Specific and highly efficient GDP-D-glucose phosphorylase regulating the levels of GDP-D-glucose in cells.</text>
</comment>
<comment type="catalytic activity">
    <reaction evidence="1">
        <text>GDP-alpha-D-glucose + phosphate = alpha-D-glucose 1-phosphate + GDP + H(+)</text>
        <dbReference type="Rhea" id="RHEA:30387"/>
        <dbReference type="ChEBI" id="CHEBI:15378"/>
        <dbReference type="ChEBI" id="CHEBI:43474"/>
        <dbReference type="ChEBI" id="CHEBI:58189"/>
        <dbReference type="ChEBI" id="CHEBI:58601"/>
        <dbReference type="ChEBI" id="CHEBI:62230"/>
        <dbReference type="EC" id="2.7.7.78"/>
    </reaction>
</comment>
<dbReference type="GO" id="GO:0000166">
    <property type="term" value="F:nucleotide binding"/>
    <property type="evidence" value="ECO:0007669"/>
    <property type="project" value="UniProtKB-KW"/>
</dbReference>
<evidence type="ECO:0000259" key="13">
    <source>
        <dbReference type="Pfam" id="PF26216"/>
    </source>
</evidence>
<organism evidence="15 16">
    <name type="scientific">Platysternon megacephalum</name>
    <name type="common">big-headed turtle</name>
    <dbReference type="NCBI Taxonomy" id="55544"/>
    <lineage>
        <taxon>Eukaryota</taxon>
        <taxon>Metazoa</taxon>
        <taxon>Chordata</taxon>
        <taxon>Craniata</taxon>
        <taxon>Vertebrata</taxon>
        <taxon>Euteleostomi</taxon>
        <taxon>Archelosauria</taxon>
        <taxon>Testudinata</taxon>
        <taxon>Testudines</taxon>
        <taxon>Cryptodira</taxon>
        <taxon>Durocryptodira</taxon>
        <taxon>Testudinoidea</taxon>
        <taxon>Platysternidae</taxon>
        <taxon>Platysternon</taxon>
    </lineage>
</organism>
<keyword evidence="9" id="KW-0808">Transferase</keyword>
<dbReference type="GO" id="GO:0005737">
    <property type="term" value="C:cytoplasm"/>
    <property type="evidence" value="ECO:0007669"/>
    <property type="project" value="UniProtKB-SubCell"/>
</dbReference>
<comment type="caution">
    <text evidence="15">The sequence shown here is derived from an EMBL/GenBank/DDBJ whole genome shotgun (WGS) entry which is preliminary data.</text>
</comment>
<evidence type="ECO:0000256" key="3">
    <source>
        <dbReference type="ARBA" id="ARBA00004496"/>
    </source>
</evidence>
<feature type="domain" description="GDPGP1-like N-terminal" evidence="14">
    <location>
        <begin position="126"/>
        <end position="306"/>
    </location>
</feature>
<dbReference type="InterPro" id="IPR058865">
    <property type="entry name" value="GDPGP1_C"/>
</dbReference>
<comment type="subcellular location">
    <subcellularLocation>
        <location evidence="3">Cytoplasm</location>
    </subcellularLocation>
</comment>
<dbReference type="EC" id="2.7.7.78" evidence="5"/>
<evidence type="ECO:0000256" key="5">
    <source>
        <dbReference type="ARBA" id="ARBA00012507"/>
    </source>
</evidence>
<keyword evidence="10" id="KW-0548">Nucleotidyltransferase</keyword>
<dbReference type="GO" id="GO:0016787">
    <property type="term" value="F:hydrolase activity"/>
    <property type="evidence" value="ECO:0007669"/>
    <property type="project" value="UniProtKB-KW"/>
</dbReference>
<keyword evidence="16" id="KW-1185">Reference proteome</keyword>
<gene>
    <name evidence="15" type="ORF">DR999_PMT13174</name>
</gene>
<evidence type="ECO:0000256" key="8">
    <source>
        <dbReference type="ARBA" id="ARBA00022658"/>
    </source>
</evidence>
<reference evidence="15 16" key="2">
    <citation type="submission" date="2019-04" db="EMBL/GenBank/DDBJ databases">
        <title>The genome sequence of big-headed turtle.</title>
        <authorList>
            <person name="Gong S."/>
        </authorList>
    </citation>
    <scope>NUCLEOTIDE SEQUENCE [LARGE SCALE GENOMIC DNA]</scope>
    <source>
        <strain evidence="15">DO16091913</strain>
        <tissue evidence="15">Muscle</tissue>
    </source>
</reference>
<evidence type="ECO:0000256" key="6">
    <source>
        <dbReference type="ARBA" id="ARBA00018857"/>
    </source>
</evidence>
<proteinExistence type="inferred from homology"/>
<evidence type="ECO:0000256" key="4">
    <source>
        <dbReference type="ARBA" id="ARBA00006451"/>
    </source>
</evidence>
<dbReference type="Pfam" id="PF26216">
    <property type="entry name" value="GDPGP1_C"/>
    <property type="match status" value="1"/>
</dbReference>
<evidence type="ECO:0000313" key="16">
    <source>
        <dbReference type="Proteomes" id="UP000297703"/>
    </source>
</evidence>
<evidence type="ECO:0000259" key="14">
    <source>
        <dbReference type="Pfam" id="PF26217"/>
    </source>
</evidence>
<dbReference type="GO" id="GO:0080048">
    <property type="term" value="F:GDP-D-glucose phosphorylase activity"/>
    <property type="evidence" value="ECO:0007669"/>
    <property type="project" value="UniProtKB-EC"/>
</dbReference>
<evidence type="ECO:0000313" key="15">
    <source>
        <dbReference type="EMBL" id="TFK04320.1"/>
    </source>
</evidence>
<dbReference type="InterPro" id="IPR026506">
    <property type="entry name" value="GDPGP"/>
</dbReference>
<dbReference type="Pfam" id="PF26217">
    <property type="entry name" value="GDPGP1_N"/>
    <property type="match status" value="1"/>
</dbReference>
<keyword evidence="7" id="KW-0963">Cytoplasm</keyword>
<dbReference type="Proteomes" id="UP000297703">
    <property type="component" value="Unassembled WGS sequence"/>
</dbReference>
<protein>
    <recommendedName>
        <fullName evidence="6">GDP-D-glucose phosphorylase 1</fullName>
        <ecNumber evidence="5">2.7.7.78</ecNumber>
    </recommendedName>
</protein>
<evidence type="ECO:0000256" key="7">
    <source>
        <dbReference type="ARBA" id="ARBA00022490"/>
    </source>
</evidence>
<evidence type="ECO:0000256" key="11">
    <source>
        <dbReference type="ARBA" id="ARBA00022741"/>
    </source>
</evidence>
<comment type="similarity">
    <text evidence="4">Belongs to the GDPGP1 family.</text>
</comment>
<reference evidence="15 16" key="1">
    <citation type="submission" date="2019-04" db="EMBL/GenBank/DDBJ databases">
        <title>Draft genome of the big-headed turtle Platysternon megacephalum.</title>
        <authorList>
            <person name="Gong S."/>
        </authorList>
    </citation>
    <scope>NUCLEOTIDE SEQUENCE [LARGE SCALE GENOMIC DNA]</scope>
    <source>
        <strain evidence="15">DO16091913</strain>
        <tissue evidence="15">Muscle</tissue>
    </source>
</reference>
<evidence type="ECO:0000256" key="10">
    <source>
        <dbReference type="ARBA" id="ARBA00022695"/>
    </source>
</evidence>
<keyword evidence="12" id="KW-0378">Hydrolase</keyword>
<dbReference type="PANTHER" id="PTHR20884">
    <property type="entry name" value="GDP-D-GLUCOSE PHOSPHORYLASE 1"/>
    <property type="match status" value="1"/>
</dbReference>
<dbReference type="GO" id="GO:0005085">
    <property type="term" value="F:guanyl-nucleotide exchange factor activity"/>
    <property type="evidence" value="ECO:0007669"/>
    <property type="project" value="UniProtKB-KW"/>
</dbReference>
<dbReference type="OrthoDB" id="417175at2759"/>